<dbReference type="KEGG" id="bif:N288_01970"/>
<sequence length="38" mass="4432">MWIRFLMIGAFSLTASTLFLYQGMEIYHAITDLIKHKA</sequence>
<protein>
    <submittedName>
        <fullName evidence="1">Uncharacterized protein</fullName>
    </submittedName>
</protein>
<organism evidence="1 2">
    <name type="scientific">Bacillus infantis NRRL B-14911</name>
    <dbReference type="NCBI Taxonomy" id="1367477"/>
    <lineage>
        <taxon>Bacteria</taxon>
        <taxon>Bacillati</taxon>
        <taxon>Bacillota</taxon>
        <taxon>Bacilli</taxon>
        <taxon>Bacillales</taxon>
        <taxon>Bacillaceae</taxon>
        <taxon>Bacillus</taxon>
    </lineage>
</organism>
<dbReference type="PATRIC" id="fig|1367477.3.peg.336"/>
<dbReference type="Proteomes" id="UP000017805">
    <property type="component" value="Chromosome"/>
</dbReference>
<gene>
    <name evidence="1" type="ORF">N288_01970</name>
</gene>
<name>U5L6I6_9BACI</name>
<dbReference type="HOGENOM" id="CLU_215665_1_0_9"/>
<keyword evidence="2" id="KW-1185">Reference proteome</keyword>
<dbReference type="AlphaFoldDB" id="U5L6I6"/>
<dbReference type="EMBL" id="CP006643">
    <property type="protein sequence ID" value="AGX02361.1"/>
    <property type="molecule type" value="Genomic_DNA"/>
</dbReference>
<accession>U5L6I6</accession>
<evidence type="ECO:0000313" key="1">
    <source>
        <dbReference type="EMBL" id="AGX02361.1"/>
    </source>
</evidence>
<evidence type="ECO:0000313" key="2">
    <source>
        <dbReference type="Proteomes" id="UP000017805"/>
    </source>
</evidence>
<reference evidence="1 2" key="1">
    <citation type="submission" date="2013-07" db="EMBL/GenBank/DDBJ databases">
        <title>Complete genome sequence of Bacillus infantis NRRL B-14911 that has potential to induce cardiac disease by antigenic mimicry.</title>
        <authorList>
            <person name="Massilamany C."/>
            <person name="Smith T.P.L."/>
            <person name="Loy J.D."/>
            <person name="Barletta R."/>
            <person name="Reddy J."/>
        </authorList>
    </citation>
    <scope>NUCLEOTIDE SEQUENCE [LARGE SCALE GENOMIC DNA]</scope>
    <source>
        <strain evidence="1 2">NRRL B-14911</strain>
    </source>
</reference>
<proteinExistence type="predicted"/>